<evidence type="ECO:0000313" key="3">
    <source>
        <dbReference type="Proteomes" id="UP000187429"/>
    </source>
</evidence>
<feature type="compositionally biased region" description="Basic and acidic residues" evidence="1">
    <location>
        <begin position="202"/>
        <end position="212"/>
    </location>
</feature>
<evidence type="ECO:0000256" key="1">
    <source>
        <dbReference type="SAM" id="MobiDB-lite"/>
    </source>
</evidence>
<gene>
    <name evidence="2" type="ORF">AYI69_g2979</name>
</gene>
<comment type="caution">
    <text evidence="2">The sequence shown here is derived from an EMBL/GenBank/DDBJ whole genome shotgun (WGS) entry which is preliminary data.</text>
</comment>
<feature type="compositionally biased region" description="Low complexity" evidence="1">
    <location>
        <begin position="123"/>
        <end position="139"/>
    </location>
</feature>
<name>A0A1R1YKZ4_9FUNG</name>
<dbReference type="Proteomes" id="UP000187429">
    <property type="component" value="Unassembled WGS sequence"/>
</dbReference>
<feature type="compositionally biased region" description="Basic and acidic residues" evidence="1">
    <location>
        <begin position="140"/>
        <end position="175"/>
    </location>
</feature>
<dbReference type="AlphaFoldDB" id="A0A1R1YKZ4"/>
<dbReference type="EMBL" id="LSSM01000933">
    <property type="protein sequence ID" value="OMJ27581.1"/>
    <property type="molecule type" value="Genomic_DNA"/>
</dbReference>
<evidence type="ECO:0000313" key="2">
    <source>
        <dbReference type="EMBL" id="OMJ27581.1"/>
    </source>
</evidence>
<sequence length="359" mass="41828">MRDELKRIKEQEAEAMALALGLPPSKASAKYAPRASKSEIMKVSVLAAGDKDDSMGSIATGKDDGLSASISGLGYEQDFSGKTASGGASSGGLSFVETVTVNRQVHTKPLASVAGTRTSDIRSATSANADANVSSASFSRDIEKRKSKYSRDSSKMNDVDATRKSAKNRGEDKPPRDKKRKHGYQVSESERYLHRDKSRSRTRSDYRDDSSELHSSGKPGIKKVHRSAKINEIGWNKDEIRSKDKGSSNRHREDYRENRDKDSNRERRDREDFREKRDKEDYRENRDKDSNRERRDREDFREKRDKEDYRENRDRDSYRERRDREDFREKRDKEDYRENRDQEMSNRVKYREKERRRER</sequence>
<keyword evidence="3" id="KW-1185">Reference proteome</keyword>
<accession>A0A1R1YKZ4</accession>
<proteinExistence type="predicted"/>
<protein>
    <submittedName>
        <fullName evidence="2">Uncharacterized protein</fullName>
    </submittedName>
</protein>
<feature type="compositionally biased region" description="Basic and acidic residues" evidence="1">
    <location>
        <begin position="235"/>
        <end position="359"/>
    </location>
</feature>
<reference evidence="3" key="1">
    <citation type="submission" date="2017-01" db="EMBL/GenBank/DDBJ databases">
        <authorList>
            <person name="Wang Y."/>
            <person name="White M."/>
            <person name="Kvist S."/>
            <person name="Moncalvo J.-M."/>
        </authorList>
    </citation>
    <scope>NUCLEOTIDE SEQUENCE [LARGE SCALE GENOMIC DNA]</scope>
    <source>
        <strain evidence="3">ID-206-W2</strain>
    </source>
</reference>
<organism evidence="2 3">
    <name type="scientific">Smittium culicis</name>
    <dbReference type="NCBI Taxonomy" id="133412"/>
    <lineage>
        <taxon>Eukaryota</taxon>
        <taxon>Fungi</taxon>
        <taxon>Fungi incertae sedis</taxon>
        <taxon>Zoopagomycota</taxon>
        <taxon>Kickxellomycotina</taxon>
        <taxon>Harpellomycetes</taxon>
        <taxon>Harpellales</taxon>
        <taxon>Legeriomycetaceae</taxon>
        <taxon>Smittium</taxon>
    </lineage>
</organism>
<feature type="region of interest" description="Disordered" evidence="1">
    <location>
        <begin position="104"/>
        <end position="359"/>
    </location>
</feature>